<dbReference type="EMBL" id="KI669459">
    <property type="protein sequence ID" value="OCF61403.1"/>
    <property type="molecule type" value="Genomic_DNA"/>
</dbReference>
<evidence type="ECO:0000313" key="2">
    <source>
        <dbReference type="Proteomes" id="UP000092583"/>
    </source>
</evidence>
<accession>A0A1B9J0W0</accession>
<protein>
    <submittedName>
        <fullName evidence="1">Uncharacterized protein</fullName>
    </submittedName>
</protein>
<name>A0A1B9J0W0_9TREE</name>
<organism evidence="1 2">
    <name type="scientific">Kwoniella mangroviensis CBS 10435</name>
    <dbReference type="NCBI Taxonomy" id="1331196"/>
    <lineage>
        <taxon>Eukaryota</taxon>
        <taxon>Fungi</taxon>
        <taxon>Dikarya</taxon>
        <taxon>Basidiomycota</taxon>
        <taxon>Agaricomycotina</taxon>
        <taxon>Tremellomycetes</taxon>
        <taxon>Tremellales</taxon>
        <taxon>Cryptococcaceae</taxon>
        <taxon>Kwoniella</taxon>
    </lineage>
</organism>
<dbReference type="Proteomes" id="UP000092583">
    <property type="component" value="Unassembled WGS sequence"/>
</dbReference>
<reference evidence="1 2" key="1">
    <citation type="submission" date="2013-07" db="EMBL/GenBank/DDBJ databases">
        <title>The Genome Sequence of Kwoniella mangroviensis CBS10435.</title>
        <authorList>
            <consortium name="The Broad Institute Genome Sequencing Platform"/>
            <person name="Cuomo C."/>
            <person name="Litvintseva A."/>
            <person name="Chen Y."/>
            <person name="Heitman J."/>
            <person name="Sun S."/>
            <person name="Springer D."/>
            <person name="Dromer F."/>
            <person name="Young S.K."/>
            <person name="Zeng Q."/>
            <person name="Gargeya S."/>
            <person name="Fitzgerald M."/>
            <person name="Abouelleil A."/>
            <person name="Alvarado L."/>
            <person name="Berlin A.M."/>
            <person name="Chapman S.B."/>
            <person name="Dewar J."/>
            <person name="Goldberg J."/>
            <person name="Griggs A."/>
            <person name="Gujja S."/>
            <person name="Hansen M."/>
            <person name="Howarth C."/>
            <person name="Imamovic A."/>
            <person name="Larimer J."/>
            <person name="McCowan C."/>
            <person name="Murphy C."/>
            <person name="Pearson M."/>
            <person name="Priest M."/>
            <person name="Roberts A."/>
            <person name="Saif S."/>
            <person name="Shea T."/>
            <person name="Sykes S."/>
            <person name="Wortman J."/>
            <person name="Nusbaum C."/>
            <person name="Birren B."/>
        </authorList>
    </citation>
    <scope>NUCLEOTIDE SEQUENCE [LARGE SCALE GENOMIC DNA]</scope>
    <source>
        <strain evidence="1 2">CBS 10435</strain>
    </source>
</reference>
<proteinExistence type="predicted"/>
<evidence type="ECO:0000313" key="1">
    <source>
        <dbReference type="EMBL" id="OCF61403.1"/>
    </source>
</evidence>
<sequence>MELETAKDSDPGTVVGKLNDRLAGITARHMERQRIIIVLPDRLEILMRVEVYHFPMDPDVCPTAGQPEASHQDFLTTLEMDSTISTRIYQCMILPLKTIVTMIRTTDRTTFAEITWVSYACPPSGALSVSCRDGSLLNPARDVVGIIRQECCKYPIL</sequence>
<dbReference type="AlphaFoldDB" id="A0A1B9J0W0"/>
<gene>
    <name evidence="1" type="ORF">L486_01051</name>
</gene>
<keyword evidence="2" id="KW-1185">Reference proteome</keyword>
<reference evidence="2" key="2">
    <citation type="submission" date="2013-12" db="EMBL/GenBank/DDBJ databases">
        <title>Evolution of pathogenesis and genome organization in the Tremellales.</title>
        <authorList>
            <person name="Cuomo C."/>
            <person name="Litvintseva A."/>
            <person name="Heitman J."/>
            <person name="Chen Y."/>
            <person name="Sun S."/>
            <person name="Springer D."/>
            <person name="Dromer F."/>
            <person name="Young S."/>
            <person name="Zeng Q."/>
            <person name="Chapman S."/>
            <person name="Gujja S."/>
            <person name="Saif S."/>
            <person name="Birren B."/>
        </authorList>
    </citation>
    <scope>NUCLEOTIDE SEQUENCE [LARGE SCALE GENOMIC DNA]</scope>
    <source>
        <strain evidence="2">CBS 10435</strain>
    </source>
</reference>